<gene>
    <name evidence="3" type="ORF">OW729_08765</name>
</gene>
<dbReference type="Pfam" id="PF13181">
    <property type="entry name" value="TPR_8"/>
    <property type="match status" value="3"/>
</dbReference>
<dbReference type="InterPro" id="IPR001173">
    <property type="entry name" value="Glyco_trans_2-like"/>
</dbReference>
<dbReference type="PANTHER" id="PTHR43630:SF2">
    <property type="entry name" value="GLYCOSYLTRANSFERASE"/>
    <property type="match status" value="1"/>
</dbReference>
<keyword evidence="3" id="KW-0808">Transferase</keyword>
<dbReference type="SUPFAM" id="SSF48452">
    <property type="entry name" value="TPR-like"/>
    <property type="match status" value="2"/>
</dbReference>
<dbReference type="PROSITE" id="PS50005">
    <property type="entry name" value="TPR"/>
    <property type="match status" value="1"/>
</dbReference>
<dbReference type="RefSeq" id="WP_268061111.1">
    <property type="nucleotide sequence ID" value="NZ_JAPQFJ010000007.1"/>
</dbReference>
<name>A0ABT4D8R0_9CLOT</name>
<proteinExistence type="predicted"/>
<dbReference type="GO" id="GO:0016757">
    <property type="term" value="F:glycosyltransferase activity"/>
    <property type="evidence" value="ECO:0007669"/>
    <property type="project" value="UniProtKB-KW"/>
</dbReference>
<keyword evidence="3" id="KW-0328">Glycosyltransferase</keyword>
<dbReference type="Gene3D" id="1.25.40.10">
    <property type="entry name" value="Tetratricopeptide repeat domain"/>
    <property type="match status" value="1"/>
</dbReference>
<keyword evidence="1" id="KW-0802">TPR repeat</keyword>
<evidence type="ECO:0000313" key="4">
    <source>
        <dbReference type="Proteomes" id="UP001144612"/>
    </source>
</evidence>
<dbReference type="SMART" id="SM00028">
    <property type="entry name" value="TPR"/>
    <property type="match status" value="3"/>
</dbReference>
<dbReference type="InterPro" id="IPR029044">
    <property type="entry name" value="Nucleotide-diphossugar_trans"/>
</dbReference>
<feature type="repeat" description="TPR" evidence="1">
    <location>
        <begin position="202"/>
        <end position="235"/>
    </location>
</feature>
<organism evidence="3 4">
    <name type="scientific">Clostridium brassicae</name>
    <dbReference type="NCBI Taxonomy" id="2999072"/>
    <lineage>
        <taxon>Bacteria</taxon>
        <taxon>Bacillati</taxon>
        <taxon>Bacillota</taxon>
        <taxon>Clostridia</taxon>
        <taxon>Eubacteriales</taxon>
        <taxon>Clostridiaceae</taxon>
        <taxon>Clostridium</taxon>
    </lineage>
</organism>
<dbReference type="InterPro" id="IPR011990">
    <property type="entry name" value="TPR-like_helical_dom_sf"/>
</dbReference>
<dbReference type="Pfam" id="PF00535">
    <property type="entry name" value="Glycos_transf_2"/>
    <property type="match status" value="1"/>
</dbReference>
<dbReference type="Gene3D" id="3.90.550.10">
    <property type="entry name" value="Spore Coat Polysaccharide Biosynthesis Protein SpsA, Chain A"/>
    <property type="match status" value="1"/>
</dbReference>
<dbReference type="PANTHER" id="PTHR43630">
    <property type="entry name" value="POLY-BETA-1,6-N-ACETYL-D-GLUCOSAMINE SYNTHASE"/>
    <property type="match status" value="1"/>
</dbReference>
<evidence type="ECO:0000313" key="3">
    <source>
        <dbReference type="EMBL" id="MCY6958695.1"/>
    </source>
</evidence>
<dbReference type="InterPro" id="IPR019734">
    <property type="entry name" value="TPR_rpt"/>
</dbReference>
<evidence type="ECO:0000256" key="1">
    <source>
        <dbReference type="PROSITE-ProRule" id="PRU00339"/>
    </source>
</evidence>
<keyword evidence="4" id="KW-1185">Reference proteome</keyword>
<dbReference type="CDD" id="cd02511">
    <property type="entry name" value="Beta4Glucosyltransferase"/>
    <property type="match status" value="1"/>
</dbReference>
<comment type="caution">
    <text evidence="3">The sequence shown here is derived from an EMBL/GenBank/DDBJ whole genome shotgun (WGS) entry which is preliminary data.</text>
</comment>
<sequence length="598" mass="70386">MSNEISLCMIVKNEEENLGRCLKSVKDMVDEIIVVDTGSIDKTVDIAKEYGAKVYYFKWCNNFSAARNESLKYASKDWILIMDADDEFCNGDKEKFINLINSDLKENAIGFFETLNYFGSSISSSNISVNLNPRLFKNNYGYAYEGEVHNQLVNKEHETEGITYPIRIYHYGYLDKNIVSKDKRKRNIQLLENQIKKDPYNKFSYFNLGNEYFSLDDKKTALENYYKAYENFESNAGYASRLIERIVISNYDLKYYDKALEFIDIGMKYYPQFTDLYYLKGIILEEQDKPTLAIKAFEKCIELGEAPPVFKSIYGVGGFRSFHEMSKIYMNLKDYDTAYKYCVETIRSKPDFLVPLYNIMHILKEKKIDLPEFKNIIESFFTDFPREYPIVADLFYMIGYYNTALEYIEKCEEEKMLSENLKIFKVKCLVYSSKIDECIEYTSDISENNLYYFQIMMYRVVCYITKDRYDLALVTANQFNDSNLSNYNKKVVQVYRQLINLFTNKATTILSEDENMKDFTPSIFEICEIFLMNKEFDKFEKSLNLLNLVSDKSVLLQLSKLYYKYGYIDMAKKEMIRSIKLFDVIDREGANILKGILN</sequence>
<feature type="domain" description="Glycosyltransferase 2-like" evidence="2">
    <location>
        <begin position="6"/>
        <end position="114"/>
    </location>
</feature>
<evidence type="ECO:0000259" key="2">
    <source>
        <dbReference type="Pfam" id="PF00535"/>
    </source>
</evidence>
<protein>
    <submittedName>
        <fullName evidence="3">Glycosyltransferase</fullName>
        <ecNumber evidence="3">2.4.-.-</ecNumber>
    </submittedName>
</protein>
<accession>A0ABT4D8R0</accession>
<dbReference type="SUPFAM" id="SSF53448">
    <property type="entry name" value="Nucleotide-diphospho-sugar transferases"/>
    <property type="match status" value="1"/>
</dbReference>
<dbReference type="EC" id="2.4.-.-" evidence="3"/>
<dbReference type="Proteomes" id="UP001144612">
    <property type="component" value="Unassembled WGS sequence"/>
</dbReference>
<dbReference type="EMBL" id="JAPQFJ010000007">
    <property type="protein sequence ID" value="MCY6958695.1"/>
    <property type="molecule type" value="Genomic_DNA"/>
</dbReference>
<reference evidence="3" key="1">
    <citation type="submission" date="2022-12" db="EMBL/GenBank/DDBJ databases">
        <title>Clostridium sp. nov., isolated from industrial wastewater.</title>
        <authorList>
            <person name="Jiayan W."/>
        </authorList>
    </citation>
    <scope>NUCLEOTIDE SEQUENCE</scope>
    <source>
        <strain evidence="3">ZC22-4</strain>
    </source>
</reference>